<evidence type="ECO:0000313" key="3">
    <source>
        <dbReference type="EMBL" id="SDP87517.1"/>
    </source>
</evidence>
<keyword evidence="4" id="KW-1185">Reference proteome</keyword>
<dbReference type="EMBL" id="FNJH01000014">
    <property type="protein sequence ID" value="SDP87517.1"/>
    <property type="molecule type" value="Genomic_DNA"/>
</dbReference>
<accession>A0A1H0W9Z8</accession>
<dbReference type="Proteomes" id="UP000183042">
    <property type="component" value="Unassembled WGS sequence"/>
</dbReference>
<evidence type="ECO:0000256" key="1">
    <source>
        <dbReference type="SAM" id="MobiDB-lite"/>
    </source>
</evidence>
<feature type="domain" description="Double-GTPase 1" evidence="2">
    <location>
        <begin position="7"/>
        <end position="303"/>
    </location>
</feature>
<name>A0A1H0W9Z8_9PSED</name>
<reference evidence="3 4" key="1">
    <citation type="submission" date="2016-10" db="EMBL/GenBank/DDBJ databases">
        <authorList>
            <person name="Varghese N."/>
            <person name="Submissions S."/>
        </authorList>
    </citation>
    <scope>NUCLEOTIDE SEQUENCE [LARGE SCALE GENOMIC DNA]</scope>
    <source>
        <strain evidence="3 4">DSM 14939</strain>
    </source>
</reference>
<dbReference type="GeneID" id="65078169"/>
<evidence type="ECO:0000313" key="4">
    <source>
        <dbReference type="Proteomes" id="UP000183042"/>
    </source>
</evidence>
<dbReference type="Pfam" id="PF19975">
    <property type="entry name" value="DO-GTPase1"/>
    <property type="match status" value="1"/>
</dbReference>
<dbReference type="RefSeq" id="WP_054992718.1">
    <property type="nucleotide sequence ID" value="NZ_FNJH01000014.1"/>
</dbReference>
<sequence>MKSKSIILIGGPDSGKTNYLARLWPSFQLRRDELRADKTPNDIRYVDSALEHLMKGEFAPRSDRNLEVGRADFSIDVRAGFGNGDLRKLMIPDISGELWTKAVATSEISAEWLKLLQESEGAVLFVRHASDQTIQPLDWVTARSVLDLFSEDEQDEEAAPDKDPDEQTELPTNNQEQVIPTQVLLCELLRYLSTYLSNKADGSAPKVSVVIAAWDRVDPDLRAEGPRKYLERQFPLFAGRLTCEDRLDIKIFGTSIVGGDLNDDTEFKATYFDRPITDHGYVVVQEPDQTQTANDITLPIAWAIGV</sequence>
<feature type="region of interest" description="Disordered" evidence="1">
    <location>
        <begin position="152"/>
        <end position="174"/>
    </location>
</feature>
<proteinExistence type="predicted"/>
<feature type="compositionally biased region" description="Acidic residues" evidence="1">
    <location>
        <begin position="152"/>
        <end position="168"/>
    </location>
</feature>
<gene>
    <name evidence="3" type="ORF">SAMN05216596_11412</name>
</gene>
<evidence type="ECO:0000259" key="2">
    <source>
        <dbReference type="Pfam" id="PF19975"/>
    </source>
</evidence>
<organism evidence="3 4">
    <name type="scientific">Pseudomonas congelans</name>
    <dbReference type="NCBI Taxonomy" id="200452"/>
    <lineage>
        <taxon>Bacteria</taxon>
        <taxon>Pseudomonadati</taxon>
        <taxon>Pseudomonadota</taxon>
        <taxon>Gammaproteobacteria</taxon>
        <taxon>Pseudomonadales</taxon>
        <taxon>Pseudomonadaceae</taxon>
        <taxon>Pseudomonas</taxon>
    </lineage>
</organism>
<comment type="caution">
    <text evidence="3">The sequence shown here is derived from an EMBL/GenBank/DDBJ whole genome shotgun (WGS) entry which is preliminary data.</text>
</comment>
<dbReference type="InterPro" id="IPR045530">
    <property type="entry name" value="DO-GTPase1"/>
</dbReference>
<protein>
    <recommendedName>
        <fullName evidence="2">Double-GTPase 1 domain-containing protein</fullName>
    </recommendedName>
</protein>